<dbReference type="CDD" id="cd05283">
    <property type="entry name" value="CAD1"/>
    <property type="match status" value="1"/>
</dbReference>
<name>D8Q4D4_SCHCM</name>
<dbReference type="InterPro" id="IPR013154">
    <property type="entry name" value="ADH-like_N"/>
</dbReference>
<keyword evidence="6 10" id="KW-1133">Transmembrane helix</keyword>
<dbReference type="InterPro" id="IPR002328">
    <property type="entry name" value="ADH_Zn_CS"/>
</dbReference>
<dbReference type="KEGG" id="scm:SCHCO_01189840"/>
<dbReference type="GO" id="GO:0016616">
    <property type="term" value="F:oxidoreductase activity, acting on the CH-OH group of donors, NAD or NADP as acceptor"/>
    <property type="evidence" value="ECO:0007669"/>
    <property type="project" value="InterPro"/>
</dbReference>
<comment type="cofactor">
    <cofactor evidence="1 9">
        <name>Zn(2+)</name>
        <dbReference type="ChEBI" id="CHEBI:29105"/>
    </cofactor>
</comment>
<keyword evidence="3 10" id="KW-0812">Transmembrane</keyword>
<feature type="transmembrane region" description="Helical" evidence="10">
    <location>
        <begin position="478"/>
        <end position="504"/>
    </location>
</feature>
<keyword evidence="8 10" id="KW-0472">Membrane</keyword>
<dbReference type="Gene3D" id="3.40.50.720">
    <property type="entry name" value="NAD(P)-binding Rossmann-like Domain"/>
    <property type="match status" value="1"/>
</dbReference>
<evidence type="ECO:0000256" key="5">
    <source>
        <dbReference type="ARBA" id="ARBA00022833"/>
    </source>
</evidence>
<sequence>MASTLNAVSFTVFKGSPGGKIVQDITHRVLDYDSVLVKVTHSGLCFTDVHFREQNMVLGHEGVGIVERVGDGCKDLKPGDRVGWGYVQDTCGTCDMCYQGEDMYCPHAALYGMSNLDVGSFASHAVIKESFLIRVPEKLDLLHAGPLFCGGATVFEALNRYGVKSTDRVGVIGVGGLGHLAIQFAAKMGCEVVVFSGTESKREEALGLGATEFHAVKGVEKFSDVKPIDCLLSTANAQPDWKLYLDIMAPKGIIFPLTVELGNYENFPAFPVNIKGITVQGSCVGSRSLTRRMLDFAARHGVKPTVQTFPMTKEGIEEAIKVLQEGKMSTAMRPLDMLRSIIFISLAWAMTAAAHSHGSDNGMDMSMDVPIELASGTMVPYLHFNISLGDILWFYGWVPKHAGPMFAACLGLFLLGILERWLAMLRVLCESGWSLPMPAAEPHKGQLPSQTAPSTRPRSRFIPSIDLPRGLLQVLQSALGFAFMLAVMTWQVGFILSICIGLGVGEMLFGRIISAVGRAKVASC</sequence>
<evidence type="ECO:0000256" key="3">
    <source>
        <dbReference type="ARBA" id="ARBA00022692"/>
    </source>
</evidence>
<dbReference type="AlphaFoldDB" id="D8Q4D4"/>
<keyword evidence="13" id="KW-1185">Reference proteome</keyword>
<evidence type="ECO:0000256" key="1">
    <source>
        <dbReference type="ARBA" id="ARBA00001947"/>
    </source>
</evidence>
<dbReference type="InterPro" id="IPR007274">
    <property type="entry name" value="Cop_transporter"/>
</dbReference>
<dbReference type="OrthoDB" id="73901at2759"/>
<dbReference type="Pfam" id="PF08240">
    <property type="entry name" value="ADH_N"/>
    <property type="match status" value="1"/>
</dbReference>
<dbReference type="GO" id="GO:0008270">
    <property type="term" value="F:zinc ion binding"/>
    <property type="evidence" value="ECO:0007669"/>
    <property type="project" value="InterPro"/>
</dbReference>
<keyword evidence="5 9" id="KW-0862">Zinc</keyword>
<evidence type="ECO:0000256" key="4">
    <source>
        <dbReference type="ARBA" id="ARBA00022723"/>
    </source>
</evidence>
<accession>D8Q4D4</accession>
<dbReference type="Proteomes" id="UP000007431">
    <property type="component" value="Unassembled WGS sequence"/>
</dbReference>
<evidence type="ECO:0000256" key="8">
    <source>
        <dbReference type="ARBA" id="ARBA00023136"/>
    </source>
</evidence>
<evidence type="ECO:0000313" key="13">
    <source>
        <dbReference type="Proteomes" id="UP000007431"/>
    </source>
</evidence>
<dbReference type="Gene3D" id="3.90.180.10">
    <property type="entry name" value="Medium-chain alcohol dehydrogenases, catalytic domain"/>
    <property type="match status" value="1"/>
</dbReference>
<dbReference type="EMBL" id="GL377306">
    <property type="protein sequence ID" value="EFI96773.1"/>
    <property type="molecule type" value="Genomic_DNA"/>
</dbReference>
<dbReference type="SUPFAM" id="SSF50129">
    <property type="entry name" value="GroES-like"/>
    <property type="match status" value="1"/>
</dbReference>
<dbReference type="SMART" id="SM00829">
    <property type="entry name" value="PKS_ER"/>
    <property type="match status" value="1"/>
</dbReference>
<reference evidence="12 13" key="1">
    <citation type="journal article" date="2010" name="Nat. Biotechnol.">
        <title>Genome sequence of the model mushroom Schizophyllum commune.</title>
        <authorList>
            <person name="Ohm R.A."/>
            <person name="de Jong J.F."/>
            <person name="Lugones L.G."/>
            <person name="Aerts A."/>
            <person name="Kothe E."/>
            <person name="Stajich J.E."/>
            <person name="de Vries R.P."/>
            <person name="Record E."/>
            <person name="Levasseur A."/>
            <person name="Baker S.E."/>
            <person name="Bartholomew K.A."/>
            <person name="Coutinho P.M."/>
            <person name="Erdmann S."/>
            <person name="Fowler T.J."/>
            <person name="Gathman A.C."/>
            <person name="Lombard V."/>
            <person name="Henrissat B."/>
            <person name="Knabe N."/>
            <person name="Kuees U."/>
            <person name="Lilly W.W."/>
            <person name="Lindquist E."/>
            <person name="Lucas S."/>
            <person name="Magnuson J.K."/>
            <person name="Piumi F."/>
            <person name="Raudaskoski M."/>
            <person name="Salamov A."/>
            <person name="Schmutz J."/>
            <person name="Schwarze F.W.M.R."/>
            <person name="vanKuyk P.A."/>
            <person name="Horton J.S."/>
            <person name="Grigoriev I.V."/>
            <person name="Woesten H.A.B."/>
        </authorList>
    </citation>
    <scope>NUCLEOTIDE SEQUENCE [LARGE SCALE GENOMIC DNA]</scope>
    <source>
        <strain evidence="13">H4-8 / FGSC 9210</strain>
    </source>
</reference>
<dbReference type="STRING" id="578458.D8Q4D4"/>
<dbReference type="GO" id="GO:0016020">
    <property type="term" value="C:membrane"/>
    <property type="evidence" value="ECO:0007669"/>
    <property type="project" value="UniProtKB-SubCell"/>
</dbReference>
<dbReference type="InterPro" id="IPR011032">
    <property type="entry name" value="GroES-like_sf"/>
</dbReference>
<keyword evidence="7" id="KW-0560">Oxidoreductase</keyword>
<feature type="domain" description="Enoyl reductase (ER)" evidence="11">
    <location>
        <begin position="15"/>
        <end position="332"/>
    </location>
</feature>
<evidence type="ECO:0000259" key="11">
    <source>
        <dbReference type="SMART" id="SM00829"/>
    </source>
</evidence>
<evidence type="ECO:0000256" key="7">
    <source>
        <dbReference type="ARBA" id="ARBA00023002"/>
    </source>
</evidence>
<dbReference type="Pfam" id="PF00107">
    <property type="entry name" value="ADH_zinc_N"/>
    <property type="match status" value="1"/>
</dbReference>
<comment type="similarity">
    <text evidence="9">Belongs to the zinc-containing alcohol dehydrogenase family.</text>
</comment>
<dbReference type="OMA" id="CRNQKQY"/>
<dbReference type="RefSeq" id="XP_003031676.1">
    <property type="nucleotide sequence ID" value="XM_003031630.1"/>
</dbReference>
<dbReference type="InterPro" id="IPR029752">
    <property type="entry name" value="D-isomer_DH_CS1"/>
</dbReference>
<dbReference type="HOGENOM" id="CLU_519865_0_0_1"/>
<dbReference type="InterPro" id="IPR047109">
    <property type="entry name" value="CAD-like"/>
</dbReference>
<evidence type="ECO:0000256" key="10">
    <source>
        <dbReference type="SAM" id="Phobius"/>
    </source>
</evidence>
<keyword evidence="4 9" id="KW-0479">Metal-binding</keyword>
<dbReference type="PROSITE" id="PS00065">
    <property type="entry name" value="D_2_HYDROXYACID_DH_1"/>
    <property type="match status" value="1"/>
</dbReference>
<dbReference type="PANTHER" id="PTHR42683">
    <property type="entry name" value="ALDEHYDE REDUCTASE"/>
    <property type="match status" value="1"/>
</dbReference>
<dbReference type="InterPro" id="IPR036291">
    <property type="entry name" value="NAD(P)-bd_dom_sf"/>
</dbReference>
<dbReference type="SUPFAM" id="SSF51735">
    <property type="entry name" value="NAD(P)-binding Rossmann-fold domains"/>
    <property type="match status" value="1"/>
</dbReference>
<dbReference type="Pfam" id="PF04145">
    <property type="entry name" value="Ctr"/>
    <property type="match status" value="1"/>
</dbReference>
<dbReference type="eggNOG" id="KOG0023">
    <property type="taxonomic scope" value="Eukaryota"/>
</dbReference>
<dbReference type="InterPro" id="IPR013149">
    <property type="entry name" value="ADH-like_C"/>
</dbReference>
<protein>
    <recommendedName>
        <fullName evidence="11">Enoyl reductase (ER) domain-containing protein</fullName>
    </recommendedName>
</protein>
<organism evidence="13">
    <name type="scientific">Schizophyllum commune (strain H4-8 / FGSC 9210)</name>
    <name type="common">Split gill fungus</name>
    <dbReference type="NCBI Taxonomy" id="578458"/>
    <lineage>
        <taxon>Eukaryota</taxon>
        <taxon>Fungi</taxon>
        <taxon>Dikarya</taxon>
        <taxon>Basidiomycota</taxon>
        <taxon>Agaricomycotina</taxon>
        <taxon>Agaricomycetes</taxon>
        <taxon>Agaricomycetidae</taxon>
        <taxon>Agaricales</taxon>
        <taxon>Schizophyllaceae</taxon>
        <taxon>Schizophyllum</taxon>
    </lineage>
</organism>
<comment type="subcellular location">
    <subcellularLocation>
        <location evidence="2">Membrane</location>
    </subcellularLocation>
</comment>
<dbReference type="InParanoid" id="D8Q4D4"/>
<dbReference type="InterPro" id="IPR020843">
    <property type="entry name" value="ER"/>
</dbReference>
<evidence type="ECO:0000256" key="6">
    <source>
        <dbReference type="ARBA" id="ARBA00022989"/>
    </source>
</evidence>
<evidence type="ECO:0000256" key="9">
    <source>
        <dbReference type="RuleBase" id="RU361277"/>
    </source>
</evidence>
<dbReference type="FunFam" id="3.40.50.720:FF:000022">
    <property type="entry name" value="Cinnamyl alcohol dehydrogenase"/>
    <property type="match status" value="1"/>
</dbReference>
<evidence type="ECO:0000256" key="2">
    <source>
        <dbReference type="ARBA" id="ARBA00004370"/>
    </source>
</evidence>
<gene>
    <name evidence="12" type="ORF">SCHCODRAFT_257117</name>
</gene>
<dbReference type="GO" id="GO:0005375">
    <property type="term" value="F:copper ion transmembrane transporter activity"/>
    <property type="evidence" value="ECO:0007669"/>
    <property type="project" value="InterPro"/>
</dbReference>
<proteinExistence type="inferred from homology"/>
<dbReference type="VEuPathDB" id="FungiDB:SCHCODRAFT_01189840"/>
<evidence type="ECO:0000313" key="12">
    <source>
        <dbReference type="EMBL" id="EFI96773.1"/>
    </source>
</evidence>
<dbReference type="PROSITE" id="PS00059">
    <property type="entry name" value="ADH_ZINC"/>
    <property type="match status" value="1"/>
</dbReference>
<dbReference type="GeneID" id="9596204"/>